<protein>
    <submittedName>
        <fullName evidence="1">Aldose epimerase</fullName>
    </submittedName>
</protein>
<dbReference type="Pfam" id="PF01263">
    <property type="entry name" value="Aldose_epim"/>
    <property type="match status" value="1"/>
</dbReference>
<organism evidence="1 2">
    <name type="scientific">Stenotrophomonas geniculata N1</name>
    <dbReference type="NCBI Taxonomy" id="1167641"/>
    <lineage>
        <taxon>Bacteria</taxon>
        <taxon>Pseudomonadati</taxon>
        <taxon>Pseudomonadota</taxon>
        <taxon>Gammaproteobacteria</taxon>
        <taxon>Lysobacterales</taxon>
        <taxon>Lysobacteraceae</taxon>
        <taxon>Stenotrophomonas</taxon>
    </lineage>
</organism>
<dbReference type="Gene3D" id="2.70.98.10">
    <property type="match status" value="1"/>
</dbReference>
<dbReference type="GO" id="GO:0005975">
    <property type="term" value="P:carbohydrate metabolic process"/>
    <property type="evidence" value="ECO:0007669"/>
    <property type="project" value="InterPro"/>
</dbReference>
<dbReference type="AlphaFoldDB" id="A0A0L8AD57"/>
<dbReference type="InterPro" id="IPR011013">
    <property type="entry name" value="Gal_mutarotase_sf_dom"/>
</dbReference>
<dbReference type="SUPFAM" id="SSF74650">
    <property type="entry name" value="Galactose mutarotase-like"/>
    <property type="match status" value="1"/>
</dbReference>
<dbReference type="GO" id="GO:0016853">
    <property type="term" value="F:isomerase activity"/>
    <property type="evidence" value="ECO:0007669"/>
    <property type="project" value="InterPro"/>
</dbReference>
<evidence type="ECO:0000313" key="2">
    <source>
        <dbReference type="Proteomes" id="UP000036890"/>
    </source>
</evidence>
<dbReference type="OrthoDB" id="9808779at2"/>
<accession>A0A0L8AD57</accession>
<gene>
    <name evidence="1" type="ORF">W7K_05275</name>
</gene>
<name>A0A0L8AD57_9GAMM</name>
<comment type="caution">
    <text evidence="1">The sequence shown here is derived from an EMBL/GenBank/DDBJ whole genome shotgun (WGS) entry which is preliminary data.</text>
</comment>
<reference evidence="1 2" key="1">
    <citation type="journal article" date="2012" name="J. Bacteriol.">
        <title>Genome sequence of a novel nicotine-degrading strain, Pseudomonas geniculata N1.</title>
        <authorList>
            <person name="Tang H."/>
            <person name="Yu H."/>
            <person name="Tai C."/>
            <person name="Huang K."/>
            <person name="Liu Y."/>
            <person name="Wang L."/>
            <person name="Yao Y."/>
            <person name="Wu G."/>
            <person name="Xu P."/>
        </authorList>
    </citation>
    <scope>NUCLEOTIDE SEQUENCE [LARGE SCALE GENOMIC DNA]</scope>
    <source>
        <strain evidence="1 2">N1</strain>
    </source>
</reference>
<evidence type="ECO:0000313" key="1">
    <source>
        <dbReference type="EMBL" id="KOF00236.1"/>
    </source>
</evidence>
<dbReference type="EMBL" id="AJLO02000014">
    <property type="protein sequence ID" value="KOF00236.1"/>
    <property type="molecule type" value="Genomic_DNA"/>
</dbReference>
<dbReference type="InterPro" id="IPR014718">
    <property type="entry name" value="GH-type_carb-bd"/>
</dbReference>
<dbReference type="RefSeq" id="WP_010485714.1">
    <property type="nucleotide sequence ID" value="NZ_AJLO02000014.1"/>
</dbReference>
<sequence length="281" mass="31108">MGPERMLPVDDALAPLPAGELHWLRCGELEVALAAGAGGRVAHLRYQGVEWLVDAQEGGAAAIAWGCYPMVPWAGRIRHGTFRFDGRPHRLPLNFDGHAIHGLGFSRPWQIDRLDAAAARLSLALPRDGYWPFGGIAMLDLQLQAHTLQMRLSVQAGEQAMPAVLGWHPWFRKPDRLLFTPRAMYPRDEEGIATLPCVDPTTGPWDDCFIADSDITLIREGQRLRLRSDHDHWVVYDGTPHATCVEPQSGPPDGFTLAPHRLEPGQRLALTFDLAWAADSS</sequence>
<dbReference type="InterPro" id="IPR008183">
    <property type="entry name" value="Aldose_1/G6P_1-epimerase"/>
</dbReference>
<proteinExistence type="predicted"/>
<dbReference type="GO" id="GO:0030246">
    <property type="term" value="F:carbohydrate binding"/>
    <property type="evidence" value="ECO:0007669"/>
    <property type="project" value="InterPro"/>
</dbReference>
<dbReference type="Proteomes" id="UP000036890">
    <property type="component" value="Unassembled WGS sequence"/>
</dbReference>